<dbReference type="FunFam" id="3.40.50.2020:FF:000006">
    <property type="entry name" value="Hypoxanthine phosphoribosyltransferase"/>
    <property type="match status" value="1"/>
</dbReference>
<dbReference type="EMBL" id="JAYKOT010000003">
    <property type="protein sequence ID" value="MEB3429056.1"/>
    <property type="molecule type" value="Genomic_DNA"/>
</dbReference>
<dbReference type="RefSeq" id="WP_324619186.1">
    <property type="nucleotide sequence ID" value="NZ_JAYKOT010000003.1"/>
</dbReference>
<comment type="function">
    <text evidence="2">Purine salvage pathway enzyme that catalyzes the transfer of the ribosyl-5-phosphate group from 5-phospho-alpha-D-ribose 1-diphosphate (PRPP) to the N9 position of the 6-oxopurines hypoxanthine and guanine to form the corresponding ribonucleotides IMP (inosine 5'-monophosphate) and GMP (guanosine 5'-monophosphate), with the release of PPi.</text>
</comment>
<proteinExistence type="inferred from homology"/>
<dbReference type="GO" id="GO:0046100">
    <property type="term" value="P:hypoxanthine metabolic process"/>
    <property type="evidence" value="ECO:0007669"/>
    <property type="project" value="TreeGrafter"/>
</dbReference>
<dbReference type="GO" id="GO:0005829">
    <property type="term" value="C:cytosol"/>
    <property type="evidence" value="ECO:0007669"/>
    <property type="project" value="TreeGrafter"/>
</dbReference>
<feature type="domain" description="Phosphoribosyltransferase" evidence="17">
    <location>
        <begin position="18"/>
        <end position="165"/>
    </location>
</feature>
<dbReference type="InterPro" id="IPR029057">
    <property type="entry name" value="PRTase-like"/>
</dbReference>
<dbReference type="GO" id="GO:0006166">
    <property type="term" value="P:purine ribonucleoside salvage"/>
    <property type="evidence" value="ECO:0007669"/>
    <property type="project" value="UniProtKB-KW"/>
</dbReference>
<dbReference type="PANTHER" id="PTHR43340">
    <property type="entry name" value="HYPOXANTHINE-GUANINE PHOSPHORIBOSYLTRANSFERASE"/>
    <property type="match status" value="1"/>
</dbReference>
<comment type="catalytic activity">
    <reaction evidence="15">
        <text>IMP + diphosphate = hypoxanthine + 5-phospho-alpha-D-ribose 1-diphosphate</text>
        <dbReference type="Rhea" id="RHEA:17973"/>
        <dbReference type="ChEBI" id="CHEBI:17368"/>
        <dbReference type="ChEBI" id="CHEBI:33019"/>
        <dbReference type="ChEBI" id="CHEBI:58017"/>
        <dbReference type="ChEBI" id="CHEBI:58053"/>
        <dbReference type="EC" id="2.4.2.8"/>
    </reaction>
    <physiologicalReaction direction="right-to-left" evidence="15">
        <dbReference type="Rhea" id="RHEA:17975"/>
    </physiologicalReaction>
</comment>
<comment type="pathway">
    <text evidence="4 16">Purine metabolism; IMP biosynthesis via salvage pathway; IMP from hypoxanthine: step 1/1.</text>
</comment>
<evidence type="ECO:0000256" key="7">
    <source>
        <dbReference type="ARBA" id="ARBA00022490"/>
    </source>
</evidence>
<dbReference type="EC" id="2.4.2.8" evidence="16"/>
<evidence type="ECO:0000256" key="8">
    <source>
        <dbReference type="ARBA" id="ARBA00022676"/>
    </source>
</evidence>
<evidence type="ECO:0000256" key="11">
    <source>
        <dbReference type="ARBA" id="ARBA00022726"/>
    </source>
</evidence>
<keyword evidence="19" id="KW-1185">Reference proteome</keyword>
<evidence type="ECO:0000256" key="6">
    <source>
        <dbReference type="ARBA" id="ARBA00008391"/>
    </source>
</evidence>
<protein>
    <recommendedName>
        <fullName evidence="16">Hypoxanthine phosphoribosyltransferase</fullName>
        <ecNumber evidence="16">2.4.2.8</ecNumber>
    </recommendedName>
</protein>
<evidence type="ECO:0000256" key="5">
    <source>
        <dbReference type="ARBA" id="ARBA00004676"/>
    </source>
</evidence>
<comment type="cofactor">
    <cofactor evidence="1 16">
        <name>Mg(2+)</name>
        <dbReference type="ChEBI" id="CHEBI:18420"/>
    </cofactor>
</comment>
<dbReference type="InterPro" id="IPR000836">
    <property type="entry name" value="PRTase_dom"/>
</dbReference>
<keyword evidence="8 16" id="KW-0328">Glycosyltransferase</keyword>
<keyword evidence="10 16" id="KW-0479">Metal-binding</keyword>
<sequence>MNDLLNDLEKILFTEDDLKKRVRELGESISEDFKEDSAPILLVGILKGASFFLADLAREINLPTEIDFMSVSSYGRGKVKSTGVVKILKDLDEDIEGKNVIIVEDLIDSGLTLSYLRDMMVRRGAKRVKIATLLNKKAKRKKEVNIDYEGFEVPDDFIVGYGIDYSEKYRNLKVVGYLKKEIYSK</sequence>
<reference evidence="18 19" key="1">
    <citation type="submission" date="2024-01" db="EMBL/GenBank/DDBJ databases">
        <title>Complete genome sequence of Citroniella saccharovorans strain M6.X9, isolated from human fecal sample.</title>
        <authorList>
            <person name="Cheng G."/>
            <person name="Westerholm M."/>
            <person name="Schnurer A."/>
        </authorList>
    </citation>
    <scope>NUCLEOTIDE SEQUENCE [LARGE SCALE GENOMIC DNA]</scope>
    <source>
        <strain evidence="18 19">DSM 29873</strain>
    </source>
</reference>
<keyword evidence="7 16" id="KW-0963">Cytoplasm</keyword>
<organism evidence="18 19">
    <name type="scientific">Citroniella saccharovorans</name>
    <dbReference type="NCBI Taxonomy" id="2053367"/>
    <lineage>
        <taxon>Bacteria</taxon>
        <taxon>Bacillati</taxon>
        <taxon>Bacillota</taxon>
        <taxon>Tissierellia</taxon>
        <taxon>Tissierellales</taxon>
        <taxon>Peptoniphilaceae</taxon>
        <taxon>Citroniella</taxon>
    </lineage>
</organism>
<comment type="subcellular location">
    <subcellularLocation>
        <location evidence="3 16">Cytoplasm</location>
    </subcellularLocation>
</comment>
<dbReference type="GO" id="GO:0000287">
    <property type="term" value="F:magnesium ion binding"/>
    <property type="evidence" value="ECO:0007669"/>
    <property type="project" value="TreeGrafter"/>
</dbReference>
<dbReference type="PANTHER" id="PTHR43340:SF1">
    <property type="entry name" value="HYPOXANTHINE PHOSPHORIBOSYLTRANSFERASE"/>
    <property type="match status" value="1"/>
</dbReference>
<comment type="similarity">
    <text evidence="6 16">Belongs to the purine/pyrimidine phosphoribosyltransferase family.</text>
</comment>
<evidence type="ECO:0000256" key="14">
    <source>
        <dbReference type="ARBA" id="ARBA00048811"/>
    </source>
</evidence>
<dbReference type="SUPFAM" id="SSF53271">
    <property type="entry name" value="PRTase-like"/>
    <property type="match status" value="1"/>
</dbReference>
<dbReference type="InterPro" id="IPR050408">
    <property type="entry name" value="HGPRT"/>
</dbReference>
<dbReference type="GO" id="GO:0000166">
    <property type="term" value="F:nucleotide binding"/>
    <property type="evidence" value="ECO:0007669"/>
    <property type="project" value="UniProtKB-KW"/>
</dbReference>
<dbReference type="AlphaFoldDB" id="A0AAW9MSB5"/>
<dbReference type="CDD" id="cd06223">
    <property type="entry name" value="PRTases_typeI"/>
    <property type="match status" value="1"/>
</dbReference>
<evidence type="ECO:0000256" key="4">
    <source>
        <dbReference type="ARBA" id="ARBA00004669"/>
    </source>
</evidence>
<gene>
    <name evidence="18" type="primary">hpt</name>
    <name evidence="18" type="ORF">VLK81_03295</name>
</gene>
<evidence type="ECO:0000313" key="18">
    <source>
        <dbReference type="EMBL" id="MEB3429056.1"/>
    </source>
</evidence>
<evidence type="ECO:0000259" key="17">
    <source>
        <dbReference type="Pfam" id="PF00156"/>
    </source>
</evidence>
<evidence type="ECO:0000256" key="12">
    <source>
        <dbReference type="ARBA" id="ARBA00022741"/>
    </source>
</evidence>
<dbReference type="GO" id="GO:0052657">
    <property type="term" value="F:guanine phosphoribosyltransferase activity"/>
    <property type="evidence" value="ECO:0007669"/>
    <property type="project" value="UniProtKB-ARBA"/>
</dbReference>
<evidence type="ECO:0000256" key="3">
    <source>
        <dbReference type="ARBA" id="ARBA00004496"/>
    </source>
</evidence>
<evidence type="ECO:0000256" key="2">
    <source>
        <dbReference type="ARBA" id="ARBA00002049"/>
    </source>
</evidence>
<dbReference type="InterPro" id="IPR005904">
    <property type="entry name" value="Hxn_phspho_trans"/>
</dbReference>
<comment type="catalytic activity">
    <reaction evidence="14">
        <text>GMP + diphosphate = guanine + 5-phospho-alpha-D-ribose 1-diphosphate</text>
        <dbReference type="Rhea" id="RHEA:25424"/>
        <dbReference type="ChEBI" id="CHEBI:16235"/>
        <dbReference type="ChEBI" id="CHEBI:33019"/>
        <dbReference type="ChEBI" id="CHEBI:58017"/>
        <dbReference type="ChEBI" id="CHEBI:58115"/>
        <dbReference type="EC" id="2.4.2.8"/>
    </reaction>
    <physiologicalReaction direction="right-to-left" evidence="14">
        <dbReference type="Rhea" id="RHEA:25426"/>
    </physiologicalReaction>
</comment>
<keyword evidence="12 16" id="KW-0547">Nucleotide-binding</keyword>
<keyword evidence="11 16" id="KW-0660">Purine salvage</keyword>
<accession>A0AAW9MSB5</accession>
<evidence type="ECO:0000256" key="13">
    <source>
        <dbReference type="ARBA" id="ARBA00022842"/>
    </source>
</evidence>
<dbReference type="NCBIfam" id="TIGR01203">
    <property type="entry name" value="HGPRTase"/>
    <property type="match status" value="1"/>
</dbReference>
<dbReference type="Gene3D" id="3.40.50.2020">
    <property type="match status" value="1"/>
</dbReference>
<comment type="caution">
    <text evidence="18">The sequence shown here is derived from an EMBL/GenBank/DDBJ whole genome shotgun (WGS) entry which is preliminary data.</text>
</comment>
<dbReference type="Proteomes" id="UP001357733">
    <property type="component" value="Unassembled WGS sequence"/>
</dbReference>
<dbReference type="GO" id="GO:0004422">
    <property type="term" value="F:hypoxanthine phosphoribosyltransferase activity"/>
    <property type="evidence" value="ECO:0007669"/>
    <property type="project" value="InterPro"/>
</dbReference>
<evidence type="ECO:0000313" key="19">
    <source>
        <dbReference type="Proteomes" id="UP001357733"/>
    </source>
</evidence>
<name>A0AAW9MSB5_9FIRM</name>
<evidence type="ECO:0000256" key="1">
    <source>
        <dbReference type="ARBA" id="ARBA00001946"/>
    </source>
</evidence>
<evidence type="ECO:0000256" key="9">
    <source>
        <dbReference type="ARBA" id="ARBA00022679"/>
    </source>
</evidence>
<dbReference type="GO" id="GO:0006178">
    <property type="term" value="P:guanine salvage"/>
    <property type="evidence" value="ECO:0007669"/>
    <property type="project" value="TreeGrafter"/>
</dbReference>
<keyword evidence="9 16" id="KW-0808">Transferase</keyword>
<dbReference type="GO" id="GO:0032263">
    <property type="term" value="P:GMP salvage"/>
    <property type="evidence" value="ECO:0007669"/>
    <property type="project" value="TreeGrafter"/>
</dbReference>
<dbReference type="Pfam" id="PF00156">
    <property type="entry name" value="Pribosyltran"/>
    <property type="match status" value="1"/>
</dbReference>
<keyword evidence="13 16" id="KW-0460">Magnesium</keyword>
<evidence type="ECO:0000256" key="15">
    <source>
        <dbReference type="ARBA" id="ARBA00049402"/>
    </source>
</evidence>
<comment type="pathway">
    <text evidence="5">Purine metabolism; GMP biosynthesis via salvage pathway; GMP from guanine: step 1/1.</text>
</comment>
<dbReference type="GO" id="GO:0032264">
    <property type="term" value="P:IMP salvage"/>
    <property type="evidence" value="ECO:0007669"/>
    <property type="project" value="TreeGrafter"/>
</dbReference>
<evidence type="ECO:0000256" key="10">
    <source>
        <dbReference type="ARBA" id="ARBA00022723"/>
    </source>
</evidence>
<evidence type="ECO:0000256" key="16">
    <source>
        <dbReference type="RuleBase" id="RU364099"/>
    </source>
</evidence>